<feature type="domain" description="Cell division protein FtsQ/DivIB C-terminal" evidence="6">
    <location>
        <begin position="124"/>
        <end position="234"/>
    </location>
</feature>
<dbReference type="GO" id="GO:0005886">
    <property type="term" value="C:plasma membrane"/>
    <property type="evidence" value="ECO:0007669"/>
    <property type="project" value="TreeGrafter"/>
</dbReference>
<dbReference type="Gene3D" id="3.10.20.310">
    <property type="entry name" value="membrane protein fhac"/>
    <property type="match status" value="1"/>
</dbReference>
<name>A0A6J7D0G1_9ZZZZ</name>
<dbReference type="InterPro" id="IPR050487">
    <property type="entry name" value="FtsQ_DivIB"/>
</dbReference>
<evidence type="ECO:0000256" key="5">
    <source>
        <dbReference type="ARBA" id="ARBA00023306"/>
    </source>
</evidence>
<keyword evidence="3" id="KW-0812">Transmembrane</keyword>
<dbReference type="InterPro" id="IPR005548">
    <property type="entry name" value="Cell_div_FtsQ/DivIB_C"/>
</dbReference>
<evidence type="ECO:0000256" key="4">
    <source>
        <dbReference type="ARBA" id="ARBA00022989"/>
    </source>
</evidence>
<evidence type="ECO:0000256" key="2">
    <source>
        <dbReference type="ARBA" id="ARBA00022618"/>
    </source>
</evidence>
<organism evidence="7">
    <name type="scientific">freshwater metagenome</name>
    <dbReference type="NCBI Taxonomy" id="449393"/>
    <lineage>
        <taxon>unclassified sequences</taxon>
        <taxon>metagenomes</taxon>
        <taxon>ecological metagenomes</taxon>
    </lineage>
</organism>
<dbReference type="PANTHER" id="PTHR37820">
    <property type="entry name" value="CELL DIVISION PROTEIN DIVIB"/>
    <property type="match status" value="1"/>
</dbReference>
<keyword evidence="4" id="KW-0472">Membrane</keyword>
<accession>A0A6J7D0G1</accession>
<evidence type="ECO:0000259" key="6">
    <source>
        <dbReference type="Pfam" id="PF03799"/>
    </source>
</evidence>
<evidence type="ECO:0000256" key="1">
    <source>
        <dbReference type="ARBA" id="ARBA00022475"/>
    </source>
</evidence>
<keyword evidence="1" id="KW-1003">Cell membrane</keyword>
<protein>
    <submittedName>
        <fullName evidence="7">Unannotated protein</fullName>
    </submittedName>
</protein>
<reference evidence="7" key="1">
    <citation type="submission" date="2020-05" db="EMBL/GenBank/DDBJ databases">
        <authorList>
            <person name="Chiriac C."/>
            <person name="Salcher M."/>
            <person name="Ghai R."/>
            <person name="Kavagutti S V."/>
        </authorList>
    </citation>
    <scope>NUCLEOTIDE SEQUENCE</scope>
</reference>
<keyword evidence="5" id="KW-0131">Cell cycle</keyword>
<dbReference type="PANTHER" id="PTHR37820:SF1">
    <property type="entry name" value="CELL DIVISION PROTEIN FTSQ"/>
    <property type="match status" value="1"/>
</dbReference>
<evidence type="ECO:0000256" key="3">
    <source>
        <dbReference type="ARBA" id="ARBA00022692"/>
    </source>
</evidence>
<sequence>MLSFKIRKLRRLFILLLAITLISGSSYLLGWSSVFTVSRITVEGTSSRAEIFRKLSSDSIELAVGSKLARIETRAIKRSIGMLDWIDEVNVSRDWFDKSINLSVREKKAVAKAITTKNGLINFDVSGEIFKPISASQQSIQERLPLVITEGNDSAQLASVASLLAQMPTQMADLILNLKSISVANSGYIQMETKVNELPLRIDWGLVSDIDLKIEVLNALLKLPENKRIKRVDLSQPELPIVS</sequence>
<gene>
    <name evidence="7" type="ORF">UFOPK3295_00507</name>
</gene>
<evidence type="ECO:0000313" key="7">
    <source>
        <dbReference type="EMBL" id="CAB4862538.1"/>
    </source>
</evidence>
<dbReference type="GO" id="GO:0051301">
    <property type="term" value="P:cell division"/>
    <property type="evidence" value="ECO:0007669"/>
    <property type="project" value="UniProtKB-KW"/>
</dbReference>
<dbReference type="AlphaFoldDB" id="A0A6J7D0G1"/>
<dbReference type="EMBL" id="CAFBLG010000034">
    <property type="protein sequence ID" value="CAB4862538.1"/>
    <property type="molecule type" value="Genomic_DNA"/>
</dbReference>
<keyword evidence="2" id="KW-0132">Cell division</keyword>
<keyword evidence="4" id="KW-1133">Transmembrane helix</keyword>
<dbReference type="Pfam" id="PF03799">
    <property type="entry name" value="FtsQ_DivIB_C"/>
    <property type="match status" value="1"/>
</dbReference>
<proteinExistence type="predicted"/>